<dbReference type="PROSITE" id="PS51257">
    <property type="entry name" value="PROKAR_LIPOPROTEIN"/>
    <property type="match status" value="1"/>
</dbReference>
<comment type="caution">
    <text evidence="2">The sequence shown here is derived from an EMBL/GenBank/DDBJ whole genome shotgun (WGS) entry which is preliminary data.</text>
</comment>
<evidence type="ECO:0000256" key="1">
    <source>
        <dbReference type="SAM" id="SignalP"/>
    </source>
</evidence>
<evidence type="ECO:0000313" key="3">
    <source>
        <dbReference type="Proteomes" id="UP000624279"/>
    </source>
</evidence>
<dbReference type="RefSeq" id="WP_186942088.1">
    <property type="nucleotide sequence ID" value="NZ_JACOGA010000009.1"/>
</dbReference>
<dbReference type="EMBL" id="JACOGA010000009">
    <property type="protein sequence ID" value="MBC3874052.1"/>
    <property type="molecule type" value="Genomic_DNA"/>
</dbReference>
<proteinExistence type="predicted"/>
<feature type="signal peptide" evidence="1">
    <location>
        <begin position="1"/>
        <end position="16"/>
    </location>
</feature>
<gene>
    <name evidence="2" type="ORF">H8K55_10645</name>
</gene>
<keyword evidence="1" id="KW-0732">Signal</keyword>
<sequence length="132" mass="13844">MVTIRTFLLILVVAVAGCGGDGSPAVPSANQCPLITVKSEQTQGGFSGCVVPSSSTQPVNVNGVNTEIGFWVRGYGPNGTQSSDLRFYIIVRHLYANGLVECSFDIDGTVLGEKTHVCQAPMGNVQISVTPQ</sequence>
<organism evidence="2 3">
    <name type="scientific">Undibacterium flavidum</name>
    <dbReference type="NCBI Taxonomy" id="2762297"/>
    <lineage>
        <taxon>Bacteria</taxon>
        <taxon>Pseudomonadati</taxon>
        <taxon>Pseudomonadota</taxon>
        <taxon>Betaproteobacteria</taxon>
        <taxon>Burkholderiales</taxon>
        <taxon>Oxalobacteraceae</taxon>
        <taxon>Undibacterium</taxon>
    </lineage>
</organism>
<keyword evidence="3" id="KW-1185">Reference proteome</keyword>
<reference evidence="2 3" key="1">
    <citation type="submission" date="2020-08" db="EMBL/GenBank/DDBJ databases">
        <title>Novel species isolated from subtropical streams in China.</title>
        <authorList>
            <person name="Lu H."/>
        </authorList>
    </citation>
    <scope>NUCLEOTIDE SEQUENCE [LARGE SCALE GENOMIC DNA]</scope>
    <source>
        <strain evidence="2 3">LX15W</strain>
    </source>
</reference>
<name>A0ABR6YBV2_9BURK</name>
<feature type="chain" id="PRO_5046068454" description="Lipoprotein" evidence="1">
    <location>
        <begin position="17"/>
        <end position="132"/>
    </location>
</feature>
<accession>A0ABR6YBV2</accession>
<protein>
    <recommendedName>
        <fullName evidence="4">Lipoprotein</fullName>
    </recommendedName>
</protein>
<dbReference type="Proteomes" id="UP000624279">
    <property type="component" value="Unassembled WGS sequence"/>
</dbReference>
<evidence type="ECO:0000313" key="2">
    <source>
        <dbReference type="EMBL" id="MBC3874052.1"/>
    </source>
</evidence>
<evidence type="ECO:0008006" key="4">
    <source>
        <dbReference type="Google" id="ProtNLM"/>
    </source>
</evidence>